<gene>
    <name evidence="1" type="ORF">SCHPADRAFT_379833</name>
</gene>
<name>A0A0H2RNF9_9AGAM</name>
<accession>A0A0H2RNF9</accession>
<keyword evidence="2" id="KW-1185">Reference proteome</keyword>
<evidence type="ECO:0000313" key="1">
    <source>
        <dbReference type="EMBL" id="KLO13147.1"/>
    </source>
</evidence>
<sequence length="118" mass="13381">MSLAFALSGTGDEYIPKRSAVEDDDGDEVDGLNDDYALTRIRLPTLPPCHQARHFLGCLKNDTSLPIFSRRGRFSRSYEVCIRSCSKSLRARWQCRSLAVWALRTSIISQFEAQVQIQ</sequence>
<dbReference type="InParanoid" id="A0A0H2RNF9"/>
<reference evidence="1 2" key="1">
    <citation type="submission" date="2015-04" db="EMBL/GenBank/DDBJ databases">
        <title>Complete genome sequence of Schizopora paradoxa KUC8140, a cosmopolitan wood degrader in East Asia.</title>
        <authorList>
            <consortium name="DOE Joint Genome Institute"/>
            <person name="Min B."/>
            <person name="Park H."/>
            <person name="Jang Y."/>
            <person name="Kim J.-J."/>
            <person name="Kim K.H."/>
            <person name="Pangilinan J."/>
            <person name="Lipzen A."/>
            <person name="Riley R."/>
            <person name="Grigoriev I.V."/>
            <person name="Spatafora J.W."/>
            <person name="Choi I.-G."/>
        </authorList>
    </citation>
    <scope>NUCLEOTIDE SEQUENCE [LARGE SCALE GENOMIC DNA]</scope>
    <source>
        <strain evidence="1 2">KUC8140</strain>
    </source>
</reference>
<dbReference type="EMBL" id="KQ085964">
    <property type="protein sequence ID" value="KLO13147.1"/>
    <property type="molecule type" value="Genomic_DNA"/>
</dbReference>
<organism evidence="1 2">
    <name type="scientific">Schizopora paradoxa</name>
    <dbReference type="NCBI Taxonomy" id="27342"/>
    <lineage>
        <taxon>Eukaryota</taxon>
        <taxon>Fungi</taxon>
        <taxon>Dikarya</taxon>
        <taxon>Basidiomycota</taxon>
        <taxon>Agaricomycotina</taxon>
        <taxon>Agaricomycetes</taxon>
        <taxon>Hymenochaetales</taxon>
        <taxon>Schizoporaceae</taxon>
        <taxon>Schizopora</taxon>
    </lineage>
</organism>
<evidence type="ECO:0000313" key="2">
    <source>
        <dbReference type="Proteomes" id="UP000053477"/>
    </source>
</evidence>
<dbReference type="Proteomes" id="UP000053477">
    <property type="component" value="Unassembled WGS sequence"/>
</dbReference>
<dbReference type="AlphaFoldDB" id="A0A0H2RNF9"/>
<proteinExistence type="predicted"/>
<protein>
    <submittedName>
        <fullName evidence="1">Uncharacterized protein</fullName>
    </submittedName>
</protein>